<feature type="compositionally biased region" description="Basic residues" evidence="9">
    <location>
        <begin position="15"/>
        <end position="26"/>
    </location>
</feature>
<feature type="domain" description="DEAD-box RNA helicase Q" evidence="12">
    <location>
        <begin position="166"/>
        <end position="194"/>
    </location>
</feature>
<keyword evidence="3 8" id="KW-0378">Hydrolase</keyword>
<dbReference type="PANTHER" id="PTHR47959">
    <property type="entry name" value="ATP-DEPENDENT RNA HELICASE RHLE-RELATED"/>
    <property type="match status" value="1"/>
</dbReference>
<keyword evidence="2 8" id="KW-0547">Nucleotide-binding</keyword>
<dbReference type="GO" id="GO:0010468">
    <property type="term" value="P:regulation of gene expression"/>
    <property type="evidence" value="ECO:0007669"/>
    <property type="project" value="UniProtKB-ARBA"/>
</dbReference>
<dbReference type="Gene3D" id="3.40.50.300">
    <property type="entry name" value="P-loop containing nucleotide triphosphate hydrolases"/>
    <property type="match status" value="2"/>
</dbReference>
<evidence type="ECO:0000256" key="9">
    <source>
        <dbReference type="SAM" id="MobiDB-lite"/>
    </source>
</evidence>
<dbReference type="InterPro" id="IPR001650">
    <property type="entry name" value="Helicase_C-like"/>
</dbReference>
<dbReference type="PROSITE" id="PS51192">
    <property type="entry name" value="HELICASE_ATP_BIND_1"/>
    <property type="match status" value="1"/>
</dbReference>
<name>A0AAV8VXW2_9CUCU</name>
<feature type="compositionally biased region" description="Polar residues" evidence="9">
    <location>
        <begin position="75"/>
        <end position="84"/>
    </location>
</feature>
<dbReference type="PANTHER" id="PTHR47959:SF1">
    <property type="entry name" value="ATP-DEPENDENT RNA HELICASE DBPA"/>
    <property type="match status" value="1"/>
</dbReference>
<dbReference type="CDD" id="cd18787">
    <property type="entry name" value="SF2_C_DEAD"/>
    <property type="match status" value="1"/>
</dbReference>
<evidence type="ECO:0000313" key="13">
    <source>
        <dbReference type="EMBL" id="KAJ8919054.1"/>
    </source>
</evidence>
<evidence type="ECO:0000256" key="5">
    <source>
        <dbReference type="ARBA" id="ARBA00022840"/>
    </source>
</evidence>
<feature type="compositionally biased region" description="Polar residues" evidence="9">
    <location>
        <begin position="1"/>
        <end position="12"/>
    </location>
</feature>
<dbReference type="InterPro" id="IPR011545">
    <property type="entry name" value="DEAD/DEAH_box_helicase_dom"/>
</dbReference>
<evidence type="ECO:0000256" key="3">
    <source>
        <dbReference type="ARBA" id="ARBA00022801"/>
    </source>
</evidence>
<dbReference type="Proteomes" id="UP001159042">
    <property type="component" value="Unassembled WGS sequence"/>
</dbReference>
<dbReference type="GO" id="GO:0005829">
    <property type="term" value="C:cytosol"/>
    <property type="evidence" value="ECO:0007669"/>
    <property type="project" value="TreeGrafter"/>
</dbReference>
<evidence type="ECO:0000313" key="14">
    <source>
        <dbReference type="Proteomes" id="UP001159042"/>
    </source>
</evidence>
<feature type="compositionally biased region" description="Basic residues" evidence="9">
    <location>
        <begin position="761"/>
        <end position="771"/>
    </location>
</feature>
<dbReference type="GO" id="GO:0003724">
    <property type="term" value="F:RNA helicase activity"/>
    <property type="evidence" value="ECO:0007669"/>
    <property type="project" value="UniProtKB-EC"/>
</dbReference>
<dbReference type="Pfam" id="PF00270">
    <property type="entry name" value="DEAD"/>
    <property type="match status" value="1"/>
</dbReference>
<reference evidence="13 14" key="1">
    <citation type="journal article" date="2023" name="Insect Mol. Biol.">
        <title>Genome sequencing provides insights into the evolution of gene families encoding plant cell wall-degrading enzymes in longhorned beetles.</title>
        <authorList>
            <person name="Shin N.R."/>
            <person name="Okamura Y."/>
            <person name="Kirsch R."/>
            <person name="Pauchet Y."/>
        </authorList>
    </citation>
    <scope>NUCLEOTIDE SEQUENCE [LARGE SCALE GENOMIC DNA]</scope>
    <source>
        <strain evidence="13">EAD_L_NR</strain>
    </source>
</reference>
<dbReference type="Pfam" id="PF00271">
    <property type="entry name" value="Helicase_C"/>
    <property type="match status" value="1"/>
</dbReference>
<feature type="compositionally biased region" description="Basic residues" evidence="9">
    <location>
        <begin position="735"/>
        <end position="745"/>
    </location>
</feature>
<dbReference type="EC" id="3.6.4.13" evidence="1"/>
<evidence type="ECO:0000259" key="11">
    <source>
        <dbReference type="PROSITE" id="PS51194"/>
    </source>
</evidence>
<dbReference type="InterPro" id="IPR014014">
    <property type="entry name" value="RNA_helicase_DEAD_Q_motif"/>
</dbReference>
<dbReference type="SMART" id="SM00490">
    <property type="entry name" value="HELICc"/>
    <property type="match status" value="1"/>
</dbReference>
<dbReference type="GO" id="GO:0016787">
    <property type="term" value="F:hydrolase activity"/>
    <property type="evidence" value="ECO:0007669"/>
    <property type="project" value="UniProtKB-KW"/>
</dbReference>
<evidence type="ECO:0000256" key="4">
    <source>
        <dbReference type="ARBA" id="ARBA00022806"/>
    </source>
</evidence>
<keyword evidence="14" id="KW-1185">Reference proteome</keyword>
<dbReference type="EMBL" id="JANEYG010000021">
    <property type="protein sequence ID" value="KAJ8919054.1"/>
    <property type="molecule type" value="Genomic_DNA"/>
</dbReference>
<evidence type="ECO:0000256" key="7">
    <source>
        <dbReference type="PROSITE-ProRule" id="PRU00552"/>
    </source>
</evidence>
<dbReference type="AlphaFoldDB" id="A0AAV8VXW2"/>
<gene>
    <name evidence="13" type="ORF">NQ315_016960</name>
</gene>
<dbReference type="InterPro" id="IPR050079">
    <property type="entry name" value="DEAD_box_RNA_helicase"/>
</dbReference>
<comment type="caution">
    <text evidence="13">The sequence shown here is derived from an EMBL/GenBank/DDBJ whole genome shotgun (WGS) entry which is preliminary data.</text>
</comment>
<comment type="similarity">
    <text evidence="8">Belongs to the DEAD box helicase family.</text>
</comment>
<dbReference type="Pfam" id="PF13959">
    <property type="entry name" value="CTE_SPB4"/>
    <property type="match status" value="1"/>
</dbReference>
<dbReference type="InterPro" id="IPR014001">
    <property type="entry name" value="Helicase_ATP-bd"/>
</dbReference>
<dbReference type="InterPro" id="IPR027417">
    <property type="entry name" value="P-loop_NTPase"/>
</dbReference>
<dbReference type="PROSITE" id="PS00039">
    <property type="entry name" value="DEAD_ATP_HELICASE"/>
    <property type="match status" value="1"/>
</dbReference>
<protein>
    <recommendedName>
        <fullName evidence="1">RNA helicase</fullName>
        <ecNumber evidence="1">3.6.4.13</ecNumber>
    </recommendedName>
</protein>
<keyword evidence="4 8" id="KW-0347">Helicase</keyword>
<dbReference type="PROSITE" id="PS51195">
    <property type="entry name" value="Q_MOTIF"/>
    <property type="match status" value="1"/>
</dbReference>
<keyword evidence="6" id="KW-0694">RNA-binding</keyword>
<evidence type="ECO:0000259" key="12">
    <source>
        <dbReference type="PROSITE" id="PS51195"/>
    </source>
</evidence>
<feature type="compositionally biased region" description="Polar residues" evidence="9">
    <location>
        <begin position="29"/>
        <end position="49"/>
    </location>
</feature>
<evidence type="ECO:0000256" key="2">
    <source>
        <dbReference type="ARBA" id="ARBA00022741"/>
    </source>
</evidence>
<accession>A0AAV8VXW2</accession>
<sequence length="771" mass="87282">MSTFNFTWNSESKTPKGKAFARKRKAAISNGSNDLSQSNSSGEHSSTLPAKSIHRNNRQVSADTNDSNTDDTNRIKTANQTKTASFVPKFQNKSFEESTKLVKRKRKKDKTAAQTAIKEGNATDVNQNQTQSTQTHSLFAVRHKDVYINTNIKGKSIVEKVFSSGKKFSDLDIHKYLVSNLQKINFITLTNVQEKSIPVIMTGKNVLIRSQTGSGKTLAYAVPIMDALQSINPRLKRTDGVQAIIVVPTRELALQTHELFVKINTFQWIVVGHLCGGENRNTEKTRLRKGVHVLIATPGRLLDHILHTSAFKLNNVRCLVLDEADRLLDMGFKRDIIKLVEELDQSKVNAEYDPLSLLKGKNKKDDVHQKTESEEEFPLRNPSSKSRQTILLSATLNKGIAELADFTMKDHIYVDALDESATVNPEHMVIPNTVKQKFIVTHVKHRLFTLSALLISMEKQSSKVFVFMATSQMVDYHYELFTKYLVKMPRNRGKLKSGDVVLLEDVQDSDDEEEVLDMEFFKLHGSMDQSKRKEVFKGFRNAKTGVLLCTDVAARGIDVPSADVIVQYTGPQSDEDYIHRVGRTGRAGKSGSAFIFLTHEEQDFVTRLQEHKVFLQQHDPEDFLNNLSILMEEADHQKAATALQRRYEEALLNDKDLHKMACLAYTSWTRFYNTYPSKLRSIFDFKNVNLGAYVASFALRETPTEVARIVRGQVAKTEPPRLNQKLAIHEDNQPKRRPPPKRKIKSVSLTTSEYSSGLAPSKRKKKKKNDD</sequence>
<organism evidence="13 14">
    <name type="scientific">Exocentrus adspersus</name>
    <dbReference type="NCBI Taxonomy" id="1586481"/>
    <lineage>
        <taxon>Eukaryota</taxon>
        <taxon>Metazoa</taxon>
        <taxon>Ecdysozoa</taxon>
        <taxon>Arthropoda</taxon>
        <taxon>Hexapoda</taxon>
        <taxon>Insecta</taxon>
        <taxon>Pterygota</taxon>
        <taxon>Neoptera</taxon>
        <taxon>Endopterygota</taxon>
        <taxon>Coleoptera</taxon>
        <taxon>Polyphaga</taxon>
        <taxon>Cucujiformia</taxon>
        <taxon>Chrysomeloidea</taxon>
        <taxon>Cerambycidae</taxon>
        <taxon>Lamiinae</taxon>
        <taxon>Acanthocinini</taxon>
        <taxon>Exocentrus</taxon>
    </lineage>
</organism>
<feature type="region of interest" description="Disordered" evidence="9">
    <location>
        <begin position="1"/>
        <end position="134"/>
    </location>
</feature>
<dbReference type="SUPFAM" id="SSF52540">
    <property type="entry name" value="P-loop containing nucleoside triphosphate hydrolases"/>
    <property type="match status" value="1"/>
</dbReference>
<dbReference type="GO" id="GO:0005524">
    <property type="term" value="F:ATP binding"/>
    <property type="evidence" value="ECO:0007669"/>
    <property type="project" value="UniProtKB-KW"/>
</dbReference>
<feature type="short sequence motif" description="Q motif" evidence="7">
    <location>
        <begin position="166"/>
        <end position="194"/>
    </location>
</feature>
<evidence type="ECO:0000256" key="1">
    <source>
        <dbReference type="ARBA" id="ARBA00012552"/>
    </source>
</evidence>
<evidence type="ECO:0000259" key="10">
    <source>
        <dbReference type="PROSITE" id="PS51192"/>
    </source>
</evidence>
<dbReference type="InterPro" id="IPR025313">
    <property type="entry name" value="SPB4-like_CTE"/>
</dbReference>
<proteinExistence type="inferred from homology"/>
<feature type="domain" description="Helicase C-terminal" evidence="11">
    <location>
        <begin position="449"/>
        <end position="631"/>
    </location>
</feature>
<keyword evidence="5 8" id="KW-0067">ATP-binding</keyword>
<dbReference type="PROSITE" id="PS51194">
    <property type="entry name" value="HELICASE_CTER"/>
    <property type="match status" value="1"/>
</dbReference>
<dbReference type="SMART" id="SM00487">
    <property type="entry name" value="DEXDc"/>
    <property type="match status" value="1"/>
</dbReference>
<feature type="region of interest" description="Disordered" evidence="9">
    <location>
        <begin position="718"/>
        <end position="771"/>
    </location>
</feature>
<feature type="domain" description="Helicase ATP-binding" evidence="10">
    <location>
        <begin position="197"/>
        <end position="414"/>
    </location>
</feature>
<dbReference type="InterPro" id="IPR000629">
    <property type="entry name" value="RNA-helicase_DEAD-box_CS"/>
</dbReference>
<evidence type="ECO:0000256" key="6">
    <source>
        <dbReference type="ARBA" id="ARBA00022884"/>
    </source>
</evidence>
<dbReference type="GO" id="GO:0003723">
    <property type="term" value="F:RNA binding"/>
    <property type="evidence" value="ECO:0007669"/>
    <property type="project" value="UniProtKB-KW"/>
</dbReference>
<dbReference type="SMART" id="SM01178">
    <property type="entry name" value="DUF4217"/>
    <property type="match status" value="1"/>
</dbReference>
<evidence type="ECO:0000256" key="8">
    <source>
        <dbReference type="RuleBase" id="RU000492"/>
    </source>
</evidence>